<dbReference type="Gene3D" id="3.40.50.720">
    <property type="entry name" value="NAD(P)-binding Rossmann-like Domain"/>
    <property type="match status" value="1"/>
</dbReference>
<dbReference type="SUPFAM" id="SSF51735">
    <property type="entry name" value="NAD(P)-binding Rossmann-fold domains"/>
    <property type="match status" value="1"/>
</dbReference>
<dbReference type="EMBL" id="CP042301">
    <property type="protein sequence ID" value="QDZ01288.1"/>
    <property type="molecule type" value="Genomic_DNA"/>
</dbReference>
<accession>A0A5B8L137</accession>
<name>A0A5B8L137_9HYPH</name>
<evidence type="ECO:0000313" key="2">
    <source>
        <dbReference type="EMBL" id="QDZ01288.1"/>
    </source>
</evidence>
<evidence type="ECO:0000259" key="1">
    <source>
        <dbReference type="Pfam" id="PF01370"/>
    </source>
</evidence>
<reference evidence="2" key="1">
    <citation type="submission" date="2020-04" db="EMBL/GenBank/DDBJ databases">
        <title>Nitratireductor sp. nov. isolated from mangrove soil.</title>
        <authorList>
            <person name="Ye Y."/>
        </authorList>
    </citation>
    <scope>NUCLEOTIDE SEQUENCE</scope>
    <source>
        <strain evidence="2">SY7</strain>
    </source>
</reference>
<feature type="domain" description="NAD-dependent epimerase/dehydratase" evidence="1">
    <location>
        <begin position="8"/>
        <end position="205"/>
    </location>
</feature>
<dbReference type="AlphaFoldDB" id="A0A5B8L137"/>
<dbReference type="RefSeq" id="WP_146299933.1">
    <property type="nucleotide sequence ID" value="NZ_CP042301.2"/>
</dbReference>
<proteinExistence type="predicted"/>
<dbReference type="OrthoDB" id="9771073at2"/>
<dbReference type="Pfam" id="PF01370">
    <property type="entry name" value="Epimerase"/>
    <property type="match status" value="1"/>
</dbReference>
<dbReference type="Proteomes" id="UP000321389">
    <property type="component" value="Chromosome"/>
</dbReference>
<dbReference type="InterPro" id="IPR001509">
    <property type="entry name" value="Epimerase_deHydtase"/>
</dbReference>
<evidence type="ECO:0000313" key="3">
    <source>
        <dbReference type="Proteomes" id="UP000321389"/>
    </source>
</evidence>
<dbReference type="CDD" id="cd08946">
    <property type="entry name" value="SDR_e"/>
    <property type="match status" value="1"/>
</dbReference>
<gene>
    <name evidence="2" type="ORF">FQ775_13355</name>
</gene>
<protein>
    <submittedName>
        <fullName evidence="2">NAD(P)-dependent oxidoreductase</fullName>
    </submittedName>
</protein>
<dbReference type="InterPro" id="IPR036291">
    <property type="entry name" value="NAD(P)-bd_dom_sf"/>
</dbReference>
<dbReference type="PANTHER" id="PTHR43103">
    <property type="entry name" value="NUCLEOSIDE-DIPHOSPHATE-SUGAR EPIMERASE"/>
    <property type="match status" value="1"/>
</dbReference>
<dbReference type="PANTHER" id="PTHR43103:SF6">
    <property type="entry name" value="PUTATIVE-RELATED"/>
    <property type="match status" value="1"/>
</dbReference>
<organism evidence="2 3">
    <name type="scientific">Nitratireductor mangrovi</name>
    <dbReference type="NCBI Taxonomy" id="2599600"/>
    <lineage>
        <taxon>Bacteria</taxon>
        <taxon>Pseudomonadati</taxon>
        <taxon>Pseudomonadota</taxon>
        <taxon>Alphaproteobacteria</taxon>
        <taxon>Hyphomicrobiales</taxon>
        <taxon>Phyllobacteriaceae</taxon>
        <taxon>Nitratireductor</taxon>
    </lineage>
</organism>
<dbReference type="KEGG" id="niy:FQ775_13355"/>
<sequence>MPTRKRIFFTGGSGKAGRHVVPYLLDRGHRVVNIDLTPLDHPGVDNLTADITDSGQMFNAMTSYANFDELEPGTGVPAFDAVVHFAAIPRILIHPDNETFRVNAVGTYNVIEAAVKLGIRKIVIASSETTYGICFADGLADPDSLPLEEDYDVSPQDSYALSKVVNEKTARAFARRSGFDIYALRIGNVVEPHEYAELFPAYFANPAMRRRNAFCYIDARDLGQIVDLCLQKDGLGFQLFNAGNDTNGMNIPTAELAERFFPGVPVTREMGEHEALYSNRKIREVLGFREQHDWRKYVKV</sequence>
<keyword evidence="3" id="KW-1185">Reference proteome</keyword>